<accession>D8QK84</accession>
<dbReference type="GeneID" id="9593287"/>
<feature type="region of interest" description="Disordered" evidence="1">
    <location>
        <begin position="133"/>
        <end position="152"/>
    </location>
</feature>
<dbReference type="EMBL" id="GL377316">
    <property type="protein sequence ID" value="EFI91667.1"/>
    <property type="molecule type" value="Genomic_DNA"/>
</dbReference>
<evidence type="ECO:0000313" key="2">
    <source>
        <dbReference type="EMBL" id="EFI91667.1"/>
    </source>
</evidence>
<protein>
    <submittedName>
        <fullName evidence="2">Uncharacterized protein</fullName>
    </submittedName>
</protein>
<evidence type="ECO:0000313" key="3">
    <source>
        <dbReference type="Proteomes" id="UP000007431"/>
    </source>
</evidence>
<sequence length="236" mass="26188">MMSAQGDSTLRCFCHNESSRVCNAPRLYSIPHVSSSSPAPPSRRDPHNTYRTALLPPLEAPSTSSRGFFCWDRKPSGGPSGPTPAFVALINPTNAPPYQAPQPGHFSFMGFAPRPAYDLSPRHARHHEMRLRIERQARPSPAERESPPYHEVECPARDTARFSRPVRRHCPHAASVPLTPSSYRTLSLQRGRLAHPTSAAFVFALGPPLWLLRMLLYQPAFPPLLNPAIILVFSST</sequence>
<dbReference type="AlphaFoldDB" id="D8QK84"/>
<dbReference type="VEuPathDB" id="FungiDB:SCHCODRAFT_02521244"/>
<dbReference type="KEGG" id="scm:SCHCO_02521244"/>
<dbReference type="OrthoDB" id="10517766at2759"/>
<gene>
    <name evidence="2" type="ORF">SCHCODRAFT_114261</name>
</gene>
<dbReference type="RefSeq" id="XP_003026570.1">
    <property type="nucleotide sequence ID" value="XM_003026524.1"/>
</dbReference>
<dbReference type="HOGENOM" id="CLU_1175999_0_0_1"/>
<proteinExistence type="predicted"/>
<organism evidence="3">
    <name type="scientific">Schizophyllum commune (strain H4-8 / FGSC 9210)</name>
    <name type="common">Split gill fungus</name>
    <dbReference type="NCBI Taxonomy" id="578458"/>
    <lineage>
        <taxon>Eukaryota</taxon>
        <taxon>Fungi</taxon>
        <taxon>Dikarya</taxon>
        <taxon>Basidiomycota</taxon>
        <taxon>Agaricomycotina</taxon>
        <taxon>Agaricomycetes</taxon>
        <taxon>Agaricomycetidae</taxon>
        <taxon>Agaricales</taxon>
        <taxon>Schizophyllaceae</taxon>
        <taxon>Schizophyllum</taxon>
    </lineage>
</organism>
<reference evidence="2 3" key="1">
    <citation type="journal article" date="2010" name="Nat. Biotechnol.">
        <title>Genome sequence of the model mushroom Schizophyllum commune.</title>
        <authorList>
            <person name="Ohm R.A."/>
            <person name="de Jong J.F."/>
            <person name="Lugones L.G."/>
            <person name="Aerts A."/>
            <person name="Kothe E."/>
            <person name="Stajich J.E."/>
            <person name="de Vries R.P."/>
            <person name="Record E."/>
            <person name="Levasseur A."/>
            <person name="Baker S.E."/>
            <person name="Bartholomew K.A."/>
            <person name="Coutinho P.M."/>
            <person name="Erdmann S."/>
            <person name="Fowler T.J."/>
            <person name="Gathman A.C."/>
            <person name="Lombard V."/>
            <person name="Henrissat B."/>
            <person name="Knabe N."/>
            <person name="Kuees U."/>
            <person name="Lilly W.W."/>
            <person name="Lindquist E."/>
            <person name="Lucas S."/>
            <person name="Magnuson J.K."/>
            <person name="Piumi F."/>
            <person name="Raudaskoski M."/>
            <person name="Salamov A."/>
            <person name="Schmutz J."/>
            <person name="Schwarze F.W.M.R."/>
            <person name="vanKuyk P.A."/>
            <person name="Horton J.S."/>
            <person name="Grigoriev I.V."/>
            <person name="Woesten H.A.B."/>
        </authorList>
    </citation>
    <scope>NUCLEOTIDE SEQUENCE [LARGE SCALE GENOMIC DNA]</scope>
    <source>
        <strain evidence="3">H4-8 / FGSC 9210</strain>
    </source>
</reference>
<evidence type="ECO:0000256" key="1">
    <source>
        <dbReference type="SAM" id="MobiDB-lite"/>
    </source>
</evidence>
<feature type="non-terminal residue" evidence="2">
    <location>
        <position position="236"/>
    </location>
</feature>
<name>D8QK84_SCHCM</name>
<dbReference type="Proteomes" id="UP000007431">
    <property type="component" value="Unassembled WGS sequence"/>
</dbReference>
<keyword evidence="3" id="KW-1185">Reference proteome</keyword>
<dbReference type="InParanoid" id="D8QK84"/>